<dbReference type="RefSeq" id="WP_251810201.1">
    <property type="nucleotide sequence ID" value="NZ_CP101527.1"/>
</dbReference>
<keyword evidence="2" id="KW-1185">Reference proteome</keyword>
<dbReference type="Proteomes" id="UP001164472">
    <property type="component" value="Chromosome"/>
</dbReference>
<protein>
    <submittedName>
        <fullName evidence="1">DUF4194 domain-containing protein</fullName>
    </submittedName>
</protein>
<dbReference type="KEGG" id="asem:NNL22_17405"/>
<evidence type="ECO:0000313" key="1">
    <source>
        <dbReference type="EMBL" id="UZW74774.1"/>
    </source>
</evidence>
<accession>A0A9E8HS46</accession>
<gene>
    <name evidence="1" type="ORF">NNL22_17405</name>
</gene>
<proteinExistence type="predicted"/>
<dbReference type="Pfam" id="PF13835">
    <property type="entry name" value="DUF4194"/>
    <property type="match status" value="1"/>
</dbReference>
<dbReference type="InterPro" id="IPR025449">
    <property type="entry name" value="JetB"/>
</dbReference>
<organism evidence="1 2">
    <name type="scientific">Alkalimarinus sediminis</name>
    <dbReference type="NCBI Taxonomy" id="1632866"/>
    <lineage>
        <taxon>Bacteria</taxon>
        <taxon>Pseudomonadati</taxon>
        <taxon>Pseudomonadota</taxon>
        <taxon>Gammaproteobacteria</taxon>
        <taxon>Alteromonadales</taxon>
        <taxon>Alteromonadaceae</taxon>
        <taxon>Alkalimarinus</taxon>
    </lineage>
</organism>
<reference evidence="1" key="1">
    <citation type="submission" date="2022-07" db="EMBL/GenBank/DDBJ databases">
        <title>Alkalimarinus sp. nov., isolated from gut of a Alitta virens.</title>
        <authorList>
            <person name="Yang A.I."/>
            <person name="Shin N.-R."/>
        </authorList>
    </citation>
    <scope>NUCLEOTIDE SEQUENCE</scope>
    <source>
        <strain evidence="1">FA028</strain>
    </source>
</reference>
<name>A0A9E8HS46_9ALTE</name>
<dbReference type="EMBL" id="CP101527">
    <property type="protein sequence ID" value="UZW74774.1"/>
    <property type="molecule type" value="Genomic_DNA"/>
</dbReference>
<sequence length="216" mass="24832">MIVTQSLEKTLSHEGITLTEFSELVLRLLDYSVICREESQIEQNLYDRFLRVETLVQDYLSVLHIRLLHESQFQYVRAYPPGAEVPGMHDEQYQPFNSGLRQRLGQQEIAVILVLRSQYDKSLREGAVDDHGQVLISLEALSIAMHNLLGRALPEHILDRKKLFSRLKQLRLIQFGAEDEVANGDAWIRIRPMIVSFVSDEALSVLKDENQTADCE</sequence>
<dbReference type="AlphaFoldDB" id="A0A9E8HS46"/>
<evidence type="ECO:0000313" key="2">
    <source>
        <dbReference type="Proteomes" id="UP001164472"/>
    </source>
</evidence>